<gene>
    <name evidence="2" type="ORF">EVEC_LOCUS7107</name>
</gene>
<accession>A0A0N4VAT7</accession>
<dbReference type="WBParaSite" id="EVEC_0000760501-mRNA-1">
    <property type="protein sequence ID" value="EVEC_0000760501-mRNA-1"/>
    <property type="gene ID" value="EVEC_0000760501"/>
</dbReference>
<sequence>MDRFARQLHVTPSTSKLEVLTPNEKKRIVKVERERRRLIRYVQVRQQSSQNALKIRTKVKFEKQKELSLLKQELRKEISRRSYLKPILSPVQLNFTGKDETMFFGAINCSLHGYLNTDGFWLGAIRLISPPRRGSRKLTEEENRLIEERSREALQKIKKQREEHRVKFEKANELKRKAVREANFRSKPSPQ</sequence>
<protein>
    <submittedName>
        <fullName evidence="4">BZIP domain-containing protein</fullName>
    </submittedName>
</protein>
<dbReference type="AlphaFoldDB" id="A0A0N4VAT7"/>
<feature type="coiled-coil region" evidence="1">
    <location>
        <begin position="136"/>
        <end position="177"/>
    </location>
</feature>
<evidence type="ECO:0000313" key="4">
    <source>
        <dbReference type="WBParaSite" id="EVEC_0000760501-mRNA-1"/>
    </source>
</evidence>
<name>A0A0N4VAT7_ENTVE</name>
<organism evidence="4">
    <name type="scientific">Enterobius vermicularis</name>
    <name type="common">Human pinworm</name>
    <dbReference type="NCBI Taxonomy" id="51028"/>
    <lineage>
        <taxon>Eukaryota</taxon>
        <taxon>Metazoa</taxon>
        <taxon>Ecdysozoa</taxon>
        <taxon>Nematoda</taxon>
        <taxon>Chromadorea</taxon>
        <taxon>Rhabditida</taxon>
        <taxon>Spirurina</taxon>
        <taxon>Oxyuridomorpha</taxon>
        <taxon>Oxyuroidea</taxon>
        <taxon>Oxyuridae</taxon>
        <taxon>Enterobius</taxon>
    </lineage>
</organism>
<evidence type="ECO:0000256" key="1">
    <source>
        <dbReference type="SAM" id="Coils"/>
    </source>
</evidence>
<dbReference type="EMBL" id="UXUI01008775">
    <property type="protein sequence ID" value="VDD92356.1"/>
    <property type="molecule type" value="Genomic_DNA"/>
</dbReference>
<keyword evidence="1" id="KW-0175">Coiled coil</keyword>
<keyword evidence="3" id="KW-1185">Reference proteome</keyword>
<dbReference type="Proteomes" id="UP000274131">
    <property type="component" value="Unassembled WGS sequence"/>
</dbReference>
<evidence type="ECO:0000313" key="3">
    <source>
        <dbReference type="Proteomes" id="UP000274131"/>
    </source>
</evidence>
<reference evidence="2 3" key="2">
    <citation type="submission" date="2018-10" db="EMBL/GenBank/DDBJ databases">
        <authorList>
            <consortium name="Pathogen Informatics"/>
        </authorList>
    </citation>
    <scope>NUCLEOTIDE SEQUENCE [LARGE SCALE GENOMIC DNA]</scope>
</reference>
<evidence type="ECO:0000313" key="2">
    <source>
        <dbReference type="EMBL" id="VDD92356.1"/>
    </source>
</evidence>
<reference evidence="4" key="1">
    <citation type="submission" date="2017-02" db="UniProtKB">
        <authorList>
            <consortium name="WormBaseParasite"/>
        </authorList>
    </citation>
    <scope>IDENTIFICATION</scope>
</reference>
<proteinExistence type="predicted"/>